<dbReference type="Proteomes" id="UP000186102">
    <property type="component" value="Unassembled WGS sequence"/>
</dbReference>
<evidence type="ECO:0000313" key="1">
    <source>
        <dbReference type="EMBL" id="OLN28863.1"/>
    </source>
</evidence>
<sequence length="42" mass="4944">MHQGISSSLIYVLKTFLAPCFKGQWLSVKKKISWIYQIDKEK</sequence>
<protein>
    <submittedName>
        <fullName evidence="1">Uncharacterized protein</fullName>
    </submittedName>
</protein>
<proteinExistence type="predicted"/>
<dbReference type="AlphaFoldDB" id="A0A1Q8QNE4"/>
<accession>A0A1Q8QNE4</accession>
<dbReference type="EMBL" id="MLBF01000038">
    <property type="protein sequence ID" value="OLN28863.1"/>
    <property type="molecule type" value="Genomic_DNA"/>
</dbReference>
<name>A0A1Q8QNE4_9FIRM</name>
<gene>
    <name evidence="1" type="ORF">DSOL_3806</name>
</gene>
<organism evidence="1 2">
    <name type="scientific">Desulfosporosinus metallidurans</name>
    <dbReference type="NCBI Taxonomy" id="1888891"/>
    <lineage>
        <taxon>Bacteria</taxon>
        <taxon>Bacillati</taxon>
        <taxon>Bacillota</taxon>
        <taxon>Clostridia</taxon>
        <taxon>Eubacteriales</taxon>
        <taxon>Desulfitobacteriaceae</taxon>
        <taxon>Desulfosporosinus</taxon>
    </lineage>
</organism>
<comment type="caution">
    <text evidence="1">The sequence shown here is derived from an EMBL/GenBank/DDBJ whole genome shotgun (WGS) entry which is preliminary data.</text>
</comment>
<keyword evidence="2" id="KW-1185">Reference proteome</keyword>
<reference evidence="1 2" key="1">
    <citation type="submission" date="2016-09" db="EMBL/GenBank/DDBJ databases">
        <title>Complete genome of Desulfosporosinus sp. OL.</title>
        <authorList>
            <person name="Mardanov A."/>
            <person name="Beletsky A."/>
            <person name="Panova A."/>
            <person name="Karnachuk O."/>
            <person name="Ravin N."/>
        </authorList>
    </citation>
    <scope>NUCLEOTIDE SEQUENCE [LARGE SCALE GENOMIC DNA]</scope>
    <source>
        <strain evidence="1 2">OL</strain>
    </source>
</reference>
<dbReference type="STRING" id="1888891.DSOL_3806"/>
<evidence type="ECO:0000313" key="2">
    <source>
        <dbReference type="Proteomes" id="UP000186102"/>
    </source>
</evidence>